<gene>
    <name evidence="2" type="ORF">SAMN04488004_105118</name>
</gene>
<reference evidence="3" key="1">
    <citation type="submission" date="2016-10" db="EMBL/GenBank/DDBJ databases">
        <authorList>
            <person name="Varghese N."/>
            <person name="Submissions S."/>
        </authorList>
    </citation>
    <scope>NUCLEOTIDE SEQUENCE [LARGE SCALE GENOMIC DNA]</scope>
    <source>
        <strain evidence="3">DSM 16199</strain>
    </source>
</reference>
<evidence type="ECO:0000313" key="3">
    <source>
        <dbReference type="Proteomes" id="UP000199550"/>
    </source>
</evidence>
<sequence length="186" mass="20647">MPEGGKNLSALSEAMAGKSIALVGNASSFVETPKTLERHQFVIRMNKGAHIASEKGNLRTDCLLISAFRGKKYLEAAPHVVWMTPKKRDELSVKEIAAMYFYPVPAWEELFAEIGDRPSTGCMGIDLISRRLRGGELWLYGFDFWQSPTTYTGVIRPGPHSPDAEERFARSRVPSSQIVGLDTSSR</sequence>
<dbReference type="EMBL" id="FOTF01000005">
    <property type="protein sequence ID" value="SFK97625.1"/>
    <property type="molecule type" value="Genomic_DNA"/>
</dbReference>
<accession>A0A1I4DW21</accession>
<dbReference type="AlphaFoldDB" id="A0A1I4DW21"/>
<dbReference type="Proteomes" id="UP000199550">
    <property type="component" value="Unassembled WGS sequence"/>
</dbReference>
<evidence type="ECO:0008006" key="4">
    <source>
        <dbReference type="Google" id="ProtNLM"/>
    </source>
</evidence>
<dbReference type="STRING" id="195913.SAMN04488004_105118"/>
<feature type="region of interest" description="Disordered" evidence="1">
    <location>
        <begin position="160"/>
        <end position="186"/>
    </location>
</feature>
<proteinExistence type="predicted"/>
<keyword evidence="3" id="KW-1185">Reference proteome</keyword>
<organism evidence="2 3">
    <name type="scientific">Loktanella salsilacus</name>
    <dbReference type="NCBI Taxonomy" id="195913"/>
    <lineage>
        <taxon>Bacteria</taxon>
        <taxon>Pseudomonadati</taxon>
        <taxon>Pseudomonadota</taxon>
        <taxon>Alphaproteobacteria</taxon>
        <taxon>Rhodobacterales</taxon>
        <taxon>Roseobacteraceae</taxon>
        <taxon>Loktanella</taxon>
    </lineage>
</organism>
<evidence type="ECO:0000256" key="1">
    <source>
        <dbReference type="SAM" id="MobiDB-lite"/>
    </source>
</evidence>
<feature type="compositionally biased region" description="Polar residues" evidence="1">
    <location>
        <begin position="173"/>
        <end position="186"/>
    </location>
</feature>
<dbReference type="RefSeq" id="WP_090186920.1">
    <property type="nucleotide sequence ID" value="NZ_FOTF01000005.1"/>
</dbReference>
<evidence type="ECO:0000313" key="2">
    <source>
        <dbReference type="EMBL" id="SFK97625.1"/>
    </source>
</evidence>
<dbReference type="OrthoDB" id="5614897at2"/>
<name>A0A1I4DW21_9RHOB</name>
<protein>
    <recommendedName>
        <fullName evidence="4">Glycosyltransferase family 29 (Sialyltransferase)</fullName>
    </recommendedName>
</protein>